<name>A0ABY2GUL3_9HYPO</name>
<reference evidence="2 3" key="1">
    <citation type="submission" date="2018-01" db="EMBL/GenBank/DDBJ databases">
        <title>Genome characterization of the sugarcane-associated fungus Trichoderma ghanense CCMA-1212 and their application in lignocelulose bioconversion.</title>
        <authorList>
            <person name="Steindorff A.S."/>
            <person name="Mendes T.D."/>
            <person name="Vilela E.S.D."/>
            <person name="Rodrigues D.S."/>
            <person name="Formighieri E.F."/>
            <person name="Melo I.S."/>
            <person name="Favaro L.C.L."/>
        </authorList>
    </citation>
    <scope>NUCLEOTIDE SEQUENCE [LARGE SCALE GENOMIC DNA]</scope>
    <source>
        <strain evidence="2 3">CCMA-1212</strain>
    </source>
</reference>
<feature type="compositionally biased region" description="Pro residues" evidence="1">
    <location>
        <begin position="122"/>
        <end position="135"/>
    </location>
</feature>
<comment type="caution">
    <text evidence="2">The sequence shown here is derived from an EMBL/GenBank/DDBJ whole genome shotgun (WGS) entry which is preliminary data.</text>
</comment>
<protein>
    <submittedName>
        <fullName evidence="2">Uncharacterized protein</fullName>
    </submittedName>
</protein>
<keyword evidence="3" id="KW-1185">Reference proteome</keyword>
<evidence type="ECO:0000313" key="3">
    <source>
        <dbReference type="Proteomes" id="UP001642720"/>
    </source>
</evidence>
<evidence type="ECO:0000256" key="1">
    <source>
        <dbReference type="SAM" id="MobiDB-lite"/>
    </source>
</evidence>
<gene>
    <name evidence="2" type="ORF">CCMA1212_008800</name>
</gene>
<dbReference type="RefSeq" id="XP_073555547.1">
    <property type="nucleotide sequence ID" value="XM_073705912.1"/>
</dbReference>
<dbReference type="EMBL" id="PPTA01000014">
    <property type="protein sequence ID" value="TFA99345.1"/>
    <property type="molecule type" value="Genomic_DNA"/>
</dbReference>
<accession>A0ABY2GUL3</accession>
<sequence>MDTPLDDEAAMAQAMGFSSFGAQPRPQKRKYNPHADAVTSSDSATAQRAAKPSATGSNSTPLGVASKKKPDPPAAAANADEIDLGEHEGQGSDEDANAVNGDGLQDTAAVSEKLNQSLPPALVRPPGLPNRPPPGISATGSSGGHHRANHRKEDDDSWSEGYYDPQSNENPWRRLEELKGLQPLGTWLAPGHRASARS</sequence>
<evidence type="ECO:0000313" key="2">
    <source>
        <dbReference type="EMBL" id="TFA99345.1"/>
    </source>
</evidence>
<feature type="region of interest" description="Disordered" evidence="1">
    <location>
        <begin position="1"/>
        <end position="198"/>
    </location>
</feature>
<organism evidence="2 3">
    <name type="scientific">Trichoderma ghanense</name>
    <dbReference type="NCBI Taxonomy" id="65468"/>
    <lineage>
        <taxon>Eukaryota</taxon>
        <taxon>Fungi</taxon>
        <taxon>Dikarya</taxon>
        <taxon>Ascomycota</taxon>
        <taxon>Pezizomycotina</taxon>
        <taxon>Sordariomycetes</taxon>
        <taxon>Hypocreomycetidae</taxon>
        <taxon>Hypocreales</taxon>
        <taxon>Hypocreaceae</taxon>
        <taxon>Trichoderma</taxon>
    </lineage>
</organism>
<proteinExistence type="predicted"/>
<dbReference type="Proteomes" id="UP001642720">
    <property type="component" value="Unassembled WGS sequence"/>
</dbReference>
<feature type="compositionally biased region" description="Low complexity" evidence="1">
    <location>
        <begin position="35"/>
        <end position="46"/>
    </location>
</feature>
<dbReference type="GeneID" id="300580362"/>